<sequence length="1117" mass="123558">MSSTAPSGPRTEFFQQLKRICVPLSQIAIRSQDKAADSKEVSQLLESLIQLWTTQATKDGSILDDKLADYVFFPLSHLLRNRDQYPMIVIESIIRLFRELVQHGWKAKTSPQLFEQLLVFLSFTISGVPGKEKKRHVPEETILEGFRTLGALIAAVDASRFSAAEASSAEKSALPALGHSVTVMLDGVTEGSTPAIQLEAVQCLRTVFTKTQNNSILAQFLPGTASALSKRLSPPLEKQTQRRVLVSCLEVLQLVLVNTLGDIKVRSLLKELKELQASEKQNDAELVEKTREGTIRLSPSWLRATAAQVKAALVAVLKLRSHEAEDVQAAVYKLCIGLLDECHLSLENCQSILVETAVMLEEEETNRSLLETSLQDLASIYPELGDSIKTALYNWVNTLPRVMQSSDDRVKQLAIRSILRGSKLAAAMQMDSSTLDDSLGDSLRDSIVILIKGSKPPKIVDDLGAVDLSTSTELIRSGSSEIATYHPILLSSEGERTTRREISSLIYNIGSQSQQVKLATSMLSCVRDSEGVDQIASYWLAFELLKATYAQSSDLDELFDLSSLTESKQQDQASQELYDFSASILSAHSDSIEQDWRLEAIALEVTSFAASRMKLDFRPELIDVLYPITTFLGSHTPQLRRHAITTLNLVALSCGYSSVSDLIVDNADYMVNSVSLRLNTLDISPASTKVLTMLIHLTGPKLIPFLDDVVASIFAALDNYHGYPLFVEGLFGVLSEIVTQGVKSDMLLLEDSSKQKAFSHKKRKLVSKGIDGLLSQLTARAERAKKSNLEEKELVHESFPQKPWGPEKSEAKSLLDKLDNPEEEESPEEEEESQAIQEEQKPTQQQTPTYTLLTRILSLTQHYLTSPTPTLRKSLLELISTVSPALAPNEDCFLPLVHTVWPVVIARLQDPEPYVSIAACKALARLCESAGDFLGTRFKTEWWDGDLGRWVRRVKREVNGERERRKKGQIMVVRERVVGERGGDIKIPVGKGFGVSGRVIGDGGGEIVVRNDGERGGGMGMGRFTVANQVWEGVLETLTALVGHVKVEDDMFDEILEIVSEVLVGEGEEKYKGLREALEVVNADAVWLCLWEKGLSGEEGKVVPVLEGFEFKRLVRV</sequence>
<dbReference type="InterPro" id="IPR052587">
    <property type="entry name" value="TELO2-interacting_protein_1"/>
</dbReference>
<feature type="domain" description="TTI1 C-terminal TPR" evidence="3">
    <location>
        <begin position="804"/>
        <end position="943"/>
    </location>
</feature>
<dbReference type="Pfam" id="PF24181">
    <property type="entry name" value="TPR_TTI1_C"/>
    <property type="match status" value="1"/>
</dbReference>
<evidence type="ECO:0000313" key="4">
    <source>
        <dbReference type="EMBL" id="KAK4231519.1"/>
    </source>
</evidence>
<evidence type="ECO:0000259" key="3">
    <source>
        <dbReference type="Pfam" id="PF24181"/>
    </source>
</evidence>
<protein>
    <submittedName>
        <fullName evidence="4">Armadillo-type protein</fullName>
    </submittedName>
</protein>
<dbReference type="FunFam" id="1.25.10.10:FF:001401">
    <property type="entry name" value="Uncharacterized protein"/>
    <property type="match status" value="1"/>
</dbReference>
<feature type="region of interest" description="Disordered" evidence="1">
    <location>
        <begin position="788"/>
        <end position="847"/>
    </location>
</feature>
<dbReference type="Pfam" id="PF24173">
    <property type="entry name" value="TPR_TTI1_N"/>
    <property type="match status" value="1"/>
</dbReference>
<feature type="compositionally biased region" description="Basic and acidic residues" evidence="1">
    <location>
        <begin position="805"/>
        <end position="820"/>
    </location>
</feature>
<dbReference type="InterPro" id="IPR016024">
    <property type="entry name" value="ARM-type_fold"/>
</dbReference>
<dbReference type="EMBL" id="MU865292">
    <property type="protein sequence ID" value="KAK4231519.1"/>
    <property type="molecule type" value="Genomic_DNA"/>
</dbReference>
<name>A0AAN7BXM4_9PEZI</name>
<reference evidence="4" key="1">
    <citation type="journal article" date="2023" name="Mol. Phylogenet. Evol.">
        <title>Genome-scale phylogeny and comparative genomics of the fungal order Sordariales.</title>
        <authorList>
            <person name="Hensen N."/>
            <person name="Bonometti L."/>
            <person name="Westerberg I."/>
            <person name="Brannstrom I.O."/>
            <person name="Guillou S."/>
            <person name="Cros-Aarteil S."/>
            <person name="Calhoun S."/>
            <person name="Haridas S."/>
            <person name="Kuo A."/>
            <person name="Mondo S."/>
            <person name="Pangilinan J."/>
            <person name="Riley R."/>
            <person name="LaButti K."/>
            <person name="Andreopoulos B."/>
            <person name="Lipzen A."/>
            <person name="Chen C."/>
            <person name="Yan M."/>
            <person name="Daum C."/>
            <person name="Ng V."/>
            <person name="Clum A."/>
            <person name="Steindorff A."/>
            <person name="Ohm R.A."/>
            <person name="Martin F."/>
            <person name="Silar P."/>
            <person name="Natvig D.O."/>
            <person name="Lalanne C."/>
            <person name="Gautier V."/>
            <person name="Ament-Velasquez S.L."/>
            <person name="Kruys A."/>
            <person name="Hutchinson M.I."/>
            <person name="Powell A.J."/>
            <person name="Barry K."/>
            <person name="Miller A.N."/>
            <person name="Grigoriev I.V."/>
            <person name="Debuchy R."/>
            <person name="Gladieux P."/>
            <person name="Hiltunen Thoren M."/>
            <person name="Johannesson H."/>
        </authorList>
    </citation>
    <scope>NUCLEOTIDE SEQUENCE</scope>
    <source>
        <strain evidence="4">CBS 990.96</strain>
    </source>
</reference>
<dbReference type="GO" id="GO:0005737">
    <property type="term" value="C:cytoplasm"/>
    <property type="evidence" value="ECO:0007669"/>
    <property type="project" value="TreeGrafter"/>
</dbReference>
<proteinExistence type="predicted"/>
<dbReference type="InterPro" id="IPR016441">
    <property type="entry name" value="Tti1"/>
</dbReference>
<dbReference type="SUPFAM" id="SSF48371">
    <property type="entry name" value="ARM repeat"/>
    <property type="match status" value="1"/>
</dbReference>
<dbReference type="Gene3D" id="1.25.10.10">
    <property type="entry name" value="Leucine-rich Repeat Variant"/>
    <property type="match status" value="1"/>
</dbReference>
<feature type="compositionally biased region" description="Acidic residues" evidence="1">
    <location>
        <begin position="821"/>
        <end position="833"/>
    </location>
</feature>
<dbReference type="PIRSF" id="PIRSF005250">
    <property type="entry name" value="UCP005250"/>
    <property type="match status" value="1"/>
</dbReference>
<dbReference type="InterPro" id="IPR011989">
    <property type="entry name" value="ARM-like"/>
</dbReference>
<evidence type="ECO:0000256" key="1">
    <source>
        <dbReference type="SAM" id="MobiDB-lite"/>
    </source>
</evidence>
<reference evidence="4" key="2">
    <citation type="submission" date="2023-05" db="EMBL/GenBank/DDBJ databases">
        <authorList>
            <consortium name="Lawrence Berkeley National Laboratory"/>
            <person name="Steindorff A."/>
            <person name="Hensen N."/>
            <person name="Bonometti L."/>
            <person name="Westerberg I."/>
            <person name="Brannstrom I.O."/>
            <person name="Guillou S."/>
            <person name="Cros-Aarteil S."/>
            <person name="Calhoun S."/>
            <person name="Haridas S."/>
            <person name="Kuo A."/>
            <person name="Mondo S."/>
            <person name="Pangilinan J."/>
            <person name="Riley R."/>
            <person name="Labutti K."/>
            <person name="Andreopoulos B."/>
            <person name="Lipzen A."/>
            <person name="Chen C."/>
            <person name="Yanf M."/>
            <person name="Daum C."/>
            <person name="Ng V."/>
            <person name="Clum A."/>
            <person name="Ohm R."/>
            <person name="Martin F."/>
            <person name="Silar P."/>
            <person name="Natvig D."/>
            <person name="Lalanne C."/>
            <person name="Gautier V."/>
            <person name="Ament-Velasquez S.L."/>
            <person name="Kruys A."/>
            <person name="Hutchinson M.I."/>
            <person name="Powell A.J."/>
            <person name="Barry K."/>
            <person name="Miller A.N."/>
            <person name="Grigoriev I.V."/>
            <person name="Debuchy R."/>
            <person name="Gladieux P."/>
            <person name="Thoren M.H."/>
            <person name="Johannesson H."/>
        </authorList>
    </citation>
    <scope>NUCLEOTIDE SEQUENCE</scope>
    <source>
        <strain evidence="4">CBS 990.96</strain>
    </source>
</reference>
<gene>
    <name evidence="4" type="ORF">QBC38DRAFT_381410</name>
</gene>
<keyword evidence="5" id="KW-1185">Reference proteome</keyword>
<dbReference type="Pfam" id="PF21547">
    <property type="entry name" value="TTI1"/>
    <property type="match status" value="1"/>
</dbReference>
<dbReference type="Proteomes" id="UP001301958">
    <property type="component" value="Unassembled WGS sequence"/>
</dbReference>
<dbReference type="PANTHER" id="PTHR18460">
    <property type="entry name" value="TEL2 INTERACTING PROTEIN 1 TTI1 FAMILY MEMBER"/>
    <property type="match status" value="1"/>
</dbReference>
<dbReference type="InterPro" id="IPR057567">
    <property type="entry name" value="TPR_TTI1_C"/>
</dbReference>
<dbReference type="PANTHER" id="PTHR18460:SF3">
    <property type="entry name" value="TELO2-INTERACTING PROTEIN 1 HOMOLOG"/>
    <property type="match status" value="1"/>
</dbReference>
<accession>A0AAN7BXM4</accession>
<dbReference type="InterPro" id="IPR057566">
    <property type="entry name" value="TPR_TTI1_N"/>
</dbReference>
<evidence type="ECO:0000313" key="5">
    <source>
        <dbReference type="Proteomes" id="UP001301958"/>
    </source>
</evidence>
<dbReference type="InterPro" id="IPR049362">
    <property type="entry name" value="TTI1_rpt"/>
</dbReference>
<evidence type="ECO:0000259" key="2">
    <source>
        <dbReference type="Pfam" id="PF24173"/>
    </source>
</evidence>
<comment type="caution">
    <text evidence="4">The sequence shown here is derived from an EMBL/GenBank/DDBJ whole genome shotgun (WGS) entry which is preliminary data.</text>
</comment>
<organism evidence="4 5">
    <name type="scientific">Podospora fimiseda</name>
    <dbReference type="NCBI Taxonomy" id="252190"/>
    <lineage>
        <taxon>Eukaryota</taxon>
        <taxon>Fungi</taxon>
        <taxon>Dikarya</taxon>
        <taxon>Ascomycota</taxon>
        <taxon>Pezizomycotina</taxon>
        <taxon>Sordariomycetes</taxon>
        <taxon>Sordariomycetidae</taxon>
        <taxon>Sordariales</taxon>
        <taxon>Podosporaceae</taxon>
        <taxon>Podospora</taxon>
    </lineage>
</organism>
<feature type="domain" description="TTI1 N-terminal TPR" evidence="2">
    <location>
        <begin position="14"/>
        <end position="362"/>
    </location>
</feature>
<dbReference type="AlphaFoldDB" id="A0AAN7BXM4"/>
<feature type="compositionally biased region" description="Low complexity" evidence="1">
    <location>
        <begin position="834"/>
        <end position="847"/>
    </location>
</feature>